<evidence type="ECO:0000259" key="1">
    <source>
        <dbReference type="Pfam" id="PF13524"/>
    </source>
</evidence>
<proteinExistence type="predicted"/>
<keyword evidence="3" id="KW-1185">Reference proteome</keyword>
<dbReference type="SUPFAM" id="SSF53756">
    <property type="entry name" value="UDP-Glycosyltransferase/glycogen phosphorylase"/>
    <property type="match status" value="1"/>
</dbReference>
<dbReference type="EMBL" id="BRXZ01003509">
    <property type="protein sequence ID" value="GMH56126.1"/>
    <property type="molecule type" value="Genomic_DNA"/>
</dbReference>
<accession>A0A9W6ZQA0</accession>
<gene>
    <name evidence="2" type="ORF">TrRE_jg2360</name>
</gene>
<feature type="non-terminal residue" evidence="2">
    <location>
        <position position="1"/>
    </location>
</feature>
<sequence>YTNKTFYPFHYEGLDMTCSDVVIIEGYFAMIASFVNEVRRIDRLNKRSGRCPAGAAVKVIFWSLDPDFPTPDVLVTFDFDAILTNSREVEEIFKAQGVKTAYNELAVDSQVFRPLSRGGGKKTDIVFVGSGGAIVSGAKKFLKEALLAAIETSKSLPDTRVVIYGSSWSSFPEFVPYWEGVLPQSDLSKVYSDALVVLGSTMDTQREAGMVNNRVYEVLSTSTPLLTEKFDGVRAVCEGVCLYYEVGSVWGGVKKGIEDAYNMGEGERAERGAKGRDRVVEEHGYDGRLQKFVDVFWELEEGKEGEGGGRGHRKSMPKVLFITEVGWWRWGGWGALEAMKSDFDVEVQTIESIAASTASNKWLGYNFVIGIGSLGGPVDHLLRSEESRWPRAWTLKNLQPQYRGFVVVDEGGGLGVSGGAEGWGVEDWRCYDVIYVSADGVKGALEEARRLAGAGTHVVWQNGIGLKGDLARVGKKAIDAFIVEWRGRGVERVKIIDERNQVCGGGEEAGKATVVLASAGWDGARDSGVVVAEACDATVVIGPDEVWKLYLIVVSTYHVDITESLIQPSTVDTILALIADHSIVTREVKGLPGWSKGGGGGLRKDKFGLDESDRGEAIMYGMTRSMCLGRSAADLEVVYWGVEGGTAGEGSVIFTVDTPGWVTGRDGLWCLHLNGQLVTCIQQQELGLRVDFEGLGGRVETVKVELRGNVYDDVVRTWEGEGFEVTAEGREGGGLKGWGGRIVKREGGGILR</sequence>
<dbReference type="Proteomes" id="UP001165082">
    <property type="component" value="Unassembled WGS sequence"/>
</dbReference>
<organism evidence="2 3">
    <name type="scientific">Triparma retinervis</name>
    <dbReference type="NCBI Taxonomy" id="2557542"/>
    <lineage>
        <taxon>Eukaryota</taxon>
        <taxon>Sar</taxon>
        <taxon>Stramenopiles</taxon>
        <taxon>Ochrophyta</taxon>
        <taxon>Bolidophyceae</taxon>
        <taxon>Parmales</taxon>
        <taxon>Triparmaceae</taxon>
        <taxon>Triparma</taxon>
    </lineage>
</organism>
<name>A0A9W6ZQA0_9STRA</name>
<dbReference type="Pfam" id="PF13524">
    <property type="entry name" value="Glyco_trans_1_2"/>
    <property type="match status" value="1"/>
</dbReference>
<dbReference type="AlphaFoldDB" id="A0A9W6ZQA0"/>
<feature type="domain" description="Spore protein YkvP/CgeB glycosyl transferase-like" evidence="1">
    <location>
        <begin position="150"/>
        <end position="293"/>
    </location>
</feature>
<dbReference type="OrthoDB" id="197036at2759"/>
<reference evidence="2" key="1">
    <citation type="submission" date="2022-07" db="EMBL/GenBank/DDBJ databases">
        <title>Genome analysis of Parmales, a sister group of diatoms, reveals the evolutionary specialization of diatoms from phago-mixotrophs to photoautotrophs.</title>
        <authorList>
            <person name="Ban H."/>
            <person name="Sato S."/>
            <person name="Yoshikawa S."/>
            <person name="Kazumasa Y."/>
            <person name="Nakamura Y."/>
            <person name="Ichinomiya M."/>
            <person name="Saitoh K."/>
            <person name="Sato N."/>
            <person name="Blanc-Mathieu R."/>
            <person name="Endo H."/>
            <person name="Kuwata A."/>
            <person name="Ogata H."/>
        </authorList>
    </citation>
    <scope>NUCLEOTIDE SEQUENCE</scope>
</reference>
<evidence type="ECO:0000313" key="3">
    <source>
        <dbReference type="Proteomes" id="UP001165082"/>
    </source>
</evidence>
<protein>
    <recommendedName>
        <fullName evidence="1">Spore protein YkvP/CgeB glycosyl transferase-like domain-containing protein</fullName>
    </recommendedName>
</protein>
<evidence type="ECO:0000313" key="2">
    <source>
        <dbReference type="EMBL" id="GMH56126.1"/>
    </source>
</evidence>
<dbReference type="InterPro" id="IPR055259">
    <property type="entry name" value="YkvP/CgeB_Glyco_trans-like"/>
</dbReference>
<comment type="caution">
    <text evidence="2">The sequence shown here is derived from an EMBL/GenBank/DDBJ whole genome shotgun (WGS) entry which is preliminary data.</text>
</comment>